<feature type="region of interest" description="Disordered" evidence="2">
    <location>
        <begin position="177"/>
        <end position="199"/>
    </location>
</feature>
<dbReference type="EMBL" id="JAATIP010000243">
    <property type="protein sequence ID" value="KAF4356961.1"/>
    <property type="molecule type" value="Genomic_DNA"/>
</dbReference>
<dbReference type="AlphaFoldDB" id="A0A7J6EF18"/>
<sequence length="244" mass="26797">MGMVFGKINVETPNHEVIKATADYEIRRYPPAVVAQVTYDPSEFRGNKDGGFTILANYIGALGDPQNTKPETIAMTAPVITKTGEKIAMTAPVVTKTEGEEKKMVTMEFLLPAKYQRAEEAPAPVDKRVVIREEGERKYGAVRFSGVASDGVVEEKVEMLKKGLERDGFKSTLLEQETGLHSESPKHLQTAEGLRVKSKNPSSEMTRVFGWSVAFTRNFQTANIVVSKPPSHCHRFGGPTVASP</sequence>
<dbReference type="Pfam" id="PF04832">
    <property type="entry name" value="SOUL"/>
    <property type="match status" value="2"/>
</dbReference>
<dbReference type="SUPFAM" id="SSF55136">
    <property type="entry name" value="Probable bacterial effector-binding domain"/>
    <property type="match status" value="1"/>
</dbReference>
<organism evidence="3 4">
    <name type="scientific">Cannabis sativa</name>
    <name type="common">Hemp</name>
    <name type="synonym">Marijuana</name>
    <dbReference type="NCBI Taxonomy" id="3483"/>
    <lineage>
        <taxon>Eukaryota</taxon>
        <taxon>Viridiplantae</taxon>
        <taxon>Streptophyta</taxon>
        <taxon>Embryophyta</taxon>
        <taxon>Tracheophyta</taxon>
        <taxon>Spermatophyta</taxon>
        <taxon>Magnoliopsida</taxon>
        <taxon>eudicotyledons</taxon>
        <taxon>Gunneridae</taxon>
        <taxon>Pentapetalae</taxon>
        <taxon>rosids</taxon>
        <taxon>fabids</taxon>
        <taxon>Rosales</taxon>
        <taxon>Cannabaceae</taxon>
        <taxon>Cannabis</taxon>
    </lineage>
</organism>
<dbReference type="Proteomes" id="UP000525078">
    <property type="component" value="Unassembled WGS sequence"/>
</dbReference>
<comment type="similarity">
    <text evidence="1">Belongs to the HEBP family.</text>
</comment>
<comment type="caution">
    <text evidence="3">The sequence shown here is derived from an EMBL/GenBank/DDBJ whole genome shotgun (WGS) entry which is preliminary data.</text>
</comment>
<evidence type="ECO:0000256" key="2">
    <source>
        <dbReference type="SAM" id="MobiDB-lite"/>
    </source>
</evidence>
<dbReference type="InterPro" id="IPR011256">
    <property type="entry name" value="Reg_factor_effector_dom_sf"/>
</dbReference>
<proteinExistence type="inferred from homology"/>
<dbReference type="Gene3D" id="3.20.80.10">
    <property type="entry name" value="Regulatory factor, effector binding domain"/>
    <property type="match status" value="2"/>
</dbReference>
<evidence type="ECO:0000256" key="1">
    <source>
        <dbReference type="ARBA" id="ARBA00009817"/>
    </source>
</evidence>
<dbReference type="PANTHER" id="PTHR11220:SF58">
    <property type="entry name" value="SOUL HEME-BINDING FAMILY PROTEIN"/>
    <property type="match status" value="1"/>
</dbReference>
<evidence type="ECO:0000313" key="3">
    <source>
        <dbReference type="EMBL" id="KAF4356961.1"/>
    </source>
</evidence>
<evidence type="ECO:0008006" key="5">
    <source>
        <dbReference type="Google" id="ProtNLM"/>
    </source>
</evidence>
<accession>A0A7J6EF18</accession>
<gene>
    <name evidence="3" type="ORF">F8388_015937</name>
</gene>
<protein>
    <recommendedName>
        <fullName evidence="5">SOUL heme-binding family protein</fullName>
    </recommendedName>
</protein>
<dbReference type="InterPro" id="IPR006917">
    <property type="entry name" value="SOUL_heme-bd"/>
</dbReference>
<dbReference type="FunFam" id="3.20.80.10:FF:000010">
    <property type="entry name" value="SOUL heme-binding family protein"/>
    <property type="match status" value="1"/>
</dbReference>
<reference evidence="3 4" key="1">
    <citation type="journal article" date="2020" name="bioRxiv">
        <title>Sequence and annotation of 42 cannabis genomes reveals extensive copy number variation in cannabinoid synthesis and pathogen resistance genes.</title>
        <authorList>
            <person name="Mckernan K.J."/>
            <person name="Helbert Y."/>
            <person name="Kane L.T."/>
            <person name="Ebling H."/>
            <person name="Zhang L."/>
            <person name="Liu B."/>
            <person name="Eaton Z."/>
            <person name="Mclaughlin S."/>
            <person name="Kingan S."/>
            <person name="Baybayan P."/>
            <person name="Concepcion G."/>
            <person name="Jordan M."/>
            <person name="Riva A."/>
            <person name="Barbazuk W."/>
            <person name="Harkins T."/>
        </authorList>
    </citation>
    <scope>NUCLEOTIDE SEQUENCE [LARGE SCALE GENOMIC DNA]</scope>
    <source>
        <strain evidence="4">cv. Jamaican Lion 4</strain>
        <tissue evidence="3">Leaf</tissue>
    </source>
</reference>
<evidence type="ECO:0000313" key="4">
    <source>
        <dbReference type="Proteomes" id="UP000525078"/>
    </source>
</evidence>
<name>A0A7J6EF18_CANSA</name>
<dbReference type="PANTHER" id="PTHR11220">
    <property type="entry name" value="HEME-BINDING PROTEIN-RELATED"/>
    <property type="match status" value="1"/>
</dbReference>